<dbReference type="Pfam" id="PF00483">
    <property type="entry name" value="NTP_transferase"/>
    <property type="match status" value="1"/>
</dbReference>
<evidence type="ECO:0000313" key="16">
    <source>
        <dbReference type="Proteomes" id="UP000254476"/>
    </source>
</evidence>
<dbReference type="InterPro" id="IPR005835">
    <property type="entry name" value="NTP_transferase_dom"/>
</dbReference>
<reference evidence="14 16" key="2">
    <citation type="submission" date="2018-06" db="EMBL/GenBank/DDBJ databases">
        <authorList>
            <consortium name="Pathogen Informatics"/>
            <person name="Doyle S."/>
        </authorList>
    </citation>
    <scope>NUCLEOTIDE SEQUENCE [LARGE SCALE GENOMIC DNA]</scope>
    <source>
        <strain evidence="14 16">NCTC12388</strain>
    </source>
</reference>
<dbReference type="InterPro" id="IPR011051">
    <property type="entry name" value="RmlC_Cupin_sf"/>
</dbReference>
<evidence type="ECO:0000256" key="2">
    <source>
        <dbReference type="ARBA" id="ARBA00006115"/>
    </source>
</evidence>
<dbReference type="InterPro" id="IPR014710">
    <property type="entry name" value="RmlC-like_jellyroll"/>
</dbReference>
<keyword evidence="5 14" id="KW-0548">Nucleotidyltransferase</keyword>
<dbReference type="NCBIfam" id="TIGR01479">
    <property type="entry name" value="GMP_PMI"/>
    <property type="match status" value="1"/>
</dbReference>
<dbReference type="InterPro" id="IPR029044">
    <property type="entry name" value="Nucleotide-diphossugar_trans"/>
</dbReference>
<dbReference type="UniPathway" id="UPA00126">
    <property type="reaction ID" value="UER00930"/>
</dbReference>
<evidence type="ECO:0000256" key="9">
    <source>
        <dbReference type="RuleBase" id="RU004190"/>
    </source>
</evidence>
<dbReference type="EMBL" id="UGOB01000001">
    <property type="protein sequence ID" value="STX41105.1"/>
    <property type="molecule type" value="Genomic_DNA"/>
</dbReference>
<organism evidence="14 16">
    <name type="scientific">Legionella gratiana</name>
    <dbReference type="NCBI Taxonomy" id="45066"/>
    <lineage>
        <taxon>Bacteria</taxon>
        <taxon>Pseudomonadati</taxon>
        <taxon>Pseudomonadota</taxon>
        <taxon>Gammaproteobacteria</taxon>
        <taxon>Legionellales</taxon>
        <taxon>Legionellaceae</taxon>
        <taxon>Legionella</taxon>
    </lineage>
</organism>
<dbReference type="Proteomes" id="UP000054691">
    <property type="component" value="Unassembled WGS sequence"/>
</dbReference>
<feature type="domain" description="MannoseP isomerase/GMP-like beta-helix" evidence="12">
    <location>
        <begin position="327"/>
        <end position="381"/>
    </location>
</feature>
<dbReference type="Pfam" id="PF01050">
    <property type="entry name" value="MannoseP_isomer"/>
    <property type="match status" value="1"/>
</dbReference>
<dbReference type="PANTHER" id="PTHR46390:SF1">
    <property type="entry name" value="MANNOSE-1-PHOSPHATE GUANYLYLTRANSFERASE"/>
    <property type="match status" value="1"/>
</dbReference>
<accession>A0A378J0J4</accession>
<dbReference type="CDD" id="cd02509">
    <property type="entry name" value="GDP-M1P_Guanylyltransferase"/>
    <property type="match status" value="1"/>
</dbReference>
<reference evidence="13 15" key="1">
    <citation type="submission" date="2015-11" db="EMBL/GenBank/DDBJ databases">
        <title>Genomic analysis of 38 Legionella species identifies large and diverse effector repertoires.</title>
        <authorList>
            <person name="Burstein D."/>
            <person name="Amaro F."/>
            <person name="Zusman T."/>
            <person name="Lifshitz Z."/>
            <person name="Cohen O."/>
            <person name="Gilbert J.A."/>
            <person name="Pupko T."/>
            <person name="Shuman H.A."/>
            <person name="Segal G."/>
        </authorList>
    </citation>
    <scope>NUCLEOTIDE SEQUENCE [LARGE SCALE GENOMIC DNA]</scope>
    <source>
        <strain evidence="13 15">Lyon 8420412</strain>
    </source>
</reference>
<dbReference type="GO" id="GO:0005525">
    <property type="term" value="F:GTP binding"/>
    <property type="evidence" value="ECO:0007669"/>
    <property type="project" value="UniProtKB-KW"/>
</dbReference>
<dbReference type="Gene3D" id="2.60.120.10">
    <property type="entry name" value="Jelly Rolls"/>
    <property type="match status" value="1"/>
</dbReference>
<evidence type="ECO:0000256" key="1">
    <source>
        <dbReference type="ARBA" id="ARBA00004823"/>
    </source>
</evidence>
<dbReference type="InterPro" id="IPR054566">
    <property type="entry name" value="ManC/GMP-like_b-helix"/>
</dbReference>
<evidence type="ECO:0000256" key="3">
    <source>
        <dbReference type="ARBA" id="ARBA00012387"/>
    </source>
</evidence>
<feature type="domain" description="Mannose-6-phosphate isomerase type II C-terminal" evidence="11">
    <location>
        <begin position="387"/>
        <end position="499"/>
    </location>
</feature>
<dbReference type="EMBL" id="LNYE01000020">
    <property type="protein sequence ID" value="KTD11613.1"/>
    <property type="molecule type" value="Genomic_DNA"/>
</dbReference>
<evidence type="ECO:0000313" key="13">
    <source>
        <dbReference type="EMBL" id="KTD11613.1"/>
    </source>
</evidence>
<dbReference type="AlphaFoldDB" id="A0A378J0J4"/>
<dbReference type="Pfam" id="PF22640">
    <property type="entry name" value="ManC_GMP_beta-helix"/>
    <property type="match status" value="1"/>
</dbReference>
<dbReference type="SUPFAM" id="SSF53448">
    <property type="entry name" value="Nucleotide-diphospho-sugar transferases"/>
    <property type="match status" value="1"/>
</dbReference>
<proteinExistence type="inferred from homology"/>
<evidence type="ECO:0000259" key="11">
    <source>
        <dbReference type="Pfam" id="PF01050"/>
    </source>
</evidence>
<keyword evidence="7" id="KW-0342">GTP-binding</keyword>
<dbReference type="GO" id="GO:0009298">
    <property type="term" value="P:GDP-mannose biosynthetic process"/>
    <property type="evidence" value="ECO:0007669"/>
    <property type="project" value="UniProtKB-UniPathway"/>
</dbReference>
<evidence type="ECO:0000256" key="8">
    <source>
        <dbReference type="ARBA" id="ARBA00047343"/>
    </source>
</evidence>
<evidence type="ECO:0000256" key="7">
    <source>
        <dbReference type="ARBA" id="ARBA00023134"/>
    </source>
</evidence>
<dbReference type="CDD" id="cd02213">
    <property type="entry name" value="cupin_PMI_typeII_C"/>
    <property type="match status" value="1"/>
</dbReference>
<comment type="similarity">
    <text evidence="2 9">Belongs to the mannose-6-phosphate isomerase type 2 family.</text>
</comment>
<dbReference type="Proteomes" id="UP000254476">
    <property type="component" value="Unassembled WGS sequence"/>
</dbReference>
<keyword evidence="6" id="KW-0547">Nucleotide-binding</keyword>
<evidence type="ECO:0000259" key="10">
    <source>
        <dbReference type="Pfam" id="PF00483"/>
    </source>
</evidence>
<dbReference type="STRING" id="45066.Lgra_1071"/>
<evidence type="ECO:0000256" key="5">
    <source>
        <dbReference type="ARBA" id="ARBA00022695"/>
    </source>
</evidence>
<evidence type="ECO:0000256" key="4">
    <source>
        <dbReference type="ARBA" id="ARBA00022679"/>
    </source>
</evidence>
<sequence>MDLLAIFAVKVTAFFRLKMLLECANYAITWNFMTTTLYPVILAGGSGTRLWPLSRKNYPKQFLALNGDLSLLQQTVKRAQSLVSSHTFIVSNDAHYFLCQEQLNHFAQSITYLLEPCARNTAPAIASAAHYISQIAGPDAVMLVLPSDHWIADDLAWQEAMITGAQFAAEQHALVTFGIQPDSPKTGYGYIEAGASLADKVHQVLSFREKPSTETAKEFIASTHYFWNSGIFVCRAGVYLNELAEHQPDIHYFSRQAVLNAQHHNDFLRLDLEEFSRCEAESIDYAIMEKTDKAVVIPVAMQWSDLGCWSAVADANIPDHDGNTVTGKVVAQKSKNCFIHSTDILVTAVGVEDKIIVATQDAVLVADKQYSQQVKDLVNSLSKDHHQLIQDHQRVSRPWGYYEILAEGASFKVKRLMVKPGARLSLQMHQHRAEHWVVVSGKAEVINDTQTIYLSVNQSTYIAQNTLHRLSNPSNEPLYVIEVQSGAYLGEDDIKRFDDIYARDLL</sequence>
<name>A0A378J0J4_9GAMM</name>
<keyword evidence="4 14" id="KW-0808">Transferase</keyword>
<dbReference type="SUPFAM" id="SSF51182">
    <property type="entry name" value="RmlC-like cupins"/>
    <property type="match status" value="1"/>
</dbReference>
<dbReference type="FunFam" id="2.60.120.10:FF:000032">
    <property type="entry name" value="Mannose-1-phosphate guanylyltransferase/mannose-6-phosphate isomerase"/>
    <property type="match status" value="1"/>
</dbReference>
<dbReference type="PANTHER" id="PTHR46390">
    <property type="entry name" value="MANNOSE-1-PHOSPHATE GUANYLYLTRANSFERASE"/>
    <property type="match status" value="1"/>
</dbReference>
<evidence type="ECO:0000313" key="15">
    <source>
        <dbReference type="Proteomes" id="UP000054691"/>
    </source>
</evidence>
<comment type="catalytic activity">
    <reaction evidence="8">
        <text>alpha-D-mannose 1-phosphate + GTP + H(+) = GDP-alpha-D-mannose + diphosphate</text>
        <dbReference type="Rhea" id="RHEA:15229"/>
        <dbReference type="ChEBI" id="CHEBI:15378"/>
        <dbReference type="ChEBI" id="CHEBI:33019"/>
        <dbReference type="ChEBI" id="CHEBI:37565"/>
        <dbReference type="ChEBI" id="CHEBI:57527"/>
        <dbReference type="ChEBI" id="CHEBI:58409"/>
        <dbReference type="EC" id="2.7.7.13"/>
    </reaction>
</comment>
<dbReference type="InterPro" id="IPR051161">
    <property type="entry name" value="Mannose-6P_isomerase_type2"/>
</dbReference>
<evidence type="ECO:0000313" key="14">
    <source>
        <dbReference type="EMBL" id="STX41105.1"/>
    </source>
</evidence>
<dbReference type="EC" id="2.7.7.13" evidence="3"/>
<dbReference type="FunFam" id="3.90.550.10:FF:000046">
    <property type="entry name" value="Mannose-1-phosphate guanylyltransferase (GDP)"/>
    <property type="match status" value="1"/>
</dbReference>
<evidence type="ECO:0000256" key="6">
    <source>
        <dbReference type="ARBA" id="ARBA00022741"/>
    </source>
</evidence>
<feature type="domain" description="Nucleotidyl transferase" evidence="10">
    <location>
        <begin position="39"/>
        <end position="316"/>
    </location>
</feature>
<gene>
    <name evidence="14" type="primary">cpsB</name>
    <name evidence="13" type="ORF">Lgra_1071</name>
    <name evidence="14" type="ORF">NCTC12388_00161</name>
</gene>
<dbReference type="InterPro" id="IPR001538">
    <property type="entry name" value="Man6P_isomerase-2_C"/>
</dbReference>
<dbReference type="Gene3D" id="3.90.550.10">
    <property type="entry name" value="Spore Coat Polysaccharide Biosynthesis Protein SpsA, Chain A"/>
    <property type="match status" value="1"/>
</dbReference>
<dbReference type="GO" id="GO:0000271">
    <property type="term" value="P:polysaccharide biosynthetic process"/>
    <property type="evidence" value="ECO:0007669"/>
    <property type="project" value="InterPro"/>
</dbReference>
<dbReference type="GO" id="GO:0004475">
    <property type="term" value="F:mannose-1-phosphate guanylyltransferase (GTP) activity"/>
    <property type="evidence" value="ECO:0007669"/>
    <property type="project" value="UniProtKB-EC"/>
</dbReference>
<protein>
    <recommendedName>
        <fullName evidence="3">mannose-1-phosphate guanylyltransferase</fullName>
        <ecNumber evidence="3">2.7.7.13</ecNumber>
    </recommendedName>
</protein>
<evidence type="ECO:0000259" key="12">
    <source>
        <dbReference type="Pfam" id="PF22640"/>
    </source>
</evidence>
<comment type="pathway">
    <text evidence="1">Nucleotide-sugar biosynthesis; GDP-alpha-D-mannose biosynthesis; GDP-alpha-D-mannose from alpha-D-mannose 1-phosphate (GTP route): step 1/1.</text>
</comment>
<keyword evidence="15" id="KW-1185">Reference proteome</keyword>
<dbReference type="InterPro" id="IPR049577">
    <property type="entry name" value="GMPP_N"/>
</dbReference>
<dbReference type="InterPro" id="IPR006375">
    <property type="entry name" value="Man1P_GuaTrfase/Man6P_Isoase"/>
</dbReference>